<evidence type="ECO:0000313" key="4">
    <source>
        <dbReference type="EMBL" id="MFC5190363.1"/>
    </source>
</evidence>
<accession>A0ABW0BS01</accession>
<comment type="caution">
    <text evidence="4">The sequence shown here is derived from an EMBL/GenBank/DDBJ whole genome shotgun (WGS) entry which is preliminary data.</text>
</comment>
<organism evidence="4 5">
    <name type="scientific">Algoriphagus aquatilis</name>
    <dbReference type="NCBI Taxonomy" id="490186"/>
    <lineage>
        <taxon>Bacteria</taxon>
        <taxon>Pseudomonadati</taxon>
        <taxon>Bacteroidota</taxon>
        <taxon>Cytophagia</taxon>
        <taxon>Cytophagales</taxon>
        <taxon>Cyclobacteriaceae</taxon>
        <taxon>Algoriphagus</taxon>
    </lineage>
</organism>
<keyword evidence="2" id="KW-0732">Signal</keyword>
<proteinExistence type="predicted"/>
<dbReference type="RefSeq" id="WP_377911364.1">
    <property type="nucleotide sequence ID" value="NZ_JBHSKS010000001.1"/>
</dbReference>
<feature type="compositionally biased region" description="Polar residues" evidence="1">
    <location>
        <begin position="215"/>
        <end position="230"/>
    </location>
</feature>
<feature type="compositionally biased region" description="Polar residues" evidence="1">
    <location>
        <begin position="195"/>
        <end position="206"/>
    </location>
</feature>
<dbReference type="Pfam" id="PF10988">
    <property type="entry name" value="DUF2807"/>
    <property type="match status" value="1"/>
</dbReference>
<sequence length="230" mass="23988">MKNKTLLSLLFALVLLVSQAVAQKSETRTPGSFSKVETGGSWDVIITKGGKDEIKLESSSLDLSKVITEVRGGKLEIKLEKGNYRDVDLKVFIIVRELESVGVSGSGSVKLMSDFGAKEFALGSSGSGVIETQQINAERLAVGMSGSGEIRVGGGRVEELTIGQSGSGDFEGMDLVAQSVKIGKSGSGETSITVEQSLTVGSSGSGNVYYRGNPTEKSIGSSGSSRVIQK</sequence>
<reference evidence="5" key="1">
    <citation type="journal article" date="2019" name="Int. J. Syst. Evol. Microbiol.">
        <title>The Global Catalogue of Microorganisms (GCM) 10K type strain sequencing project: providing services to taxonomists for standard genome sequencing and annotation.</title>
        <authorList>
            <consortium name="The Broad Institute Genomics Platform"/>
            <consortium name="The Broad Institute Genome Sequencing Center for Infectious Disease"/>
            <person name="Wu L."/>
            <person name="Ma J."/>
        </authorList>
    </citation>
    <scope>NUCLEOTIDE SEQUENCE [LARGE SCALE GENOMIC DNA]</scope>
    <source>
        <strain evidence="5">CGMCC 1.7030</strain>
    </source>
</reference>
<evidence type="ECO:0000259" key="3">
    <source>
        <dbReference type="Pfam" id="PF10988"/>
    </source>
</evidence>
<feature type="chain" id="PRO_5045102650" evidence="2">
    <location>
        <begin position="23"/>
        <end position="230"/>
    </location>
</feature>
<dbReference type="PANTHER" id="PTHR39200">
    <property type="entry name" value="HYPOTHETICAL EXPORTED PROTEIN"/>
    <property type="match status" value="1"/>
</dbReference>
<name>A0ABW0BS01_9BACT</name>
<evidence type="ECO:0000313" key="5">
    <source>
        <dbReference type="Proteomes" id="UP001596163"/>
    </source>
</evidence>
<feature type="region of interest" description="Disordered" evidence="1">
    <location>
        <begin position="195"/>
        <end position="230"/>
    </location>
</feature>
<keyword evidence="5" id="KW-1185">Reference proteome</keyword>
<evidence type="ECO:0000256" key="1">
    <source>
        <dbReference type="SAM" id="MobiDB-lite"/>
    </source>
</evidence>
<dbReference type="EMBL" id="JBHSKS010000001">
    <property type="protein sequence ID" value="MFC5190363.1"/>
    <property type="molecule type" value="Genomic_DNA"/>
</dbReference>
<protein>
    <submittedName>
        <fullName evidence="4">Head GIN domain-containing protein</fullName>
    </submittedName>
</protein>
<feature type="domain" description="Putative auto-transporter adhesin head GIN" evidence="3">
    <location>
        <begin position="33"/>
        <end position="214"/>
    </location>
</feature>
<dbReference type="Proteomes" id="UP001596163">
    <property type="component" value="Unassembled WGS sequence"/>
</dbReference>
<dbReference type="Gene3D" id="2.160.20.120">
    <property type="match status" value="1"/>
</dbReference>
<feature type="signal peptide" evidence="2">
    <location>
        <begin position="1"/>
        <end position="22"/>
    </location>
</feature>
<dbReference type="PANTHER" id="PTHR39200:SF1">
    <property type="entry name" value="AUTO-TRANSPORTER ADHESIN HEAD GIN DOMAIN-CONTAINING PROTEIN-RELATED"/>
    <property type="match status" value="1"/>
</dbReference>
<dbReference type="InterPro" id="IPR021255">
    <property type="entry name" value="DUF2807"/>
</dbReference>
<evidence type="ECO:0000256" key="2">
    <source>
        <dbReference type="SAM" id="SignalP"/>
    </source>
</evidence>
<gene>
    <name evidence="4" type="ORF">ACFPIK_01190</name>
</gene>